<dbReference type="PANTHER" id="PTHR33353">
    <property type="entry name" value="PUTATIVE (AFU_ORTHOLOGUE AFUA_1G12560)-RELATED"/>
    <property type="match status" value="1"/>
</dbReference>
<sequence length="109" mass="11433">MAVDTLIANDGKVSSTIPDCIEPGQYLLRHELILQSFGMFVGSGITMSLSSYPGAQFYMECVQLKITGGGSTSPSTVSFPGAYASSDPGIAINIYQTPTGVTIPKVFSC</sequence>
<evidence type="ECO:0000256" key="5">
    <source>
        <dbReference type="ARBA" id="ARBA00023277"/>
    </source>
</evidence>
<comment type="similarity">
    <text evidence="7">Belongs to the polysaccharide monooxygenase AA9 family.</text>
</comment>
<dbReference type="GO" id="GO:0005576">
    <property type="term" value="C:extracellular region"/>
    <property type="evidence" value="ECO:0007669"/>
    <property type="project" value="UniProtKB-SubCell"/>
</dbReference>
<dbReference type="GO" id="GO:0008810">
    <property type="term" value="F:cellulase activity"/>
    <property type="evidence" value="ECO:0007669"/>
    <property type="project" value="UniProtKB-UniRule"/>
</dbReference>
<keyword evidence="3 8" id="KW-0136">Cellulose degradation</keyword>
<dbReference type="AlphaFoldDB" id="A0A2H3BT44"/>
<comment type="subcellular location">
    <subcellularLocation>
        <location evidence="1 8">Secreted</location>
    </subcellularLocation>
</comment>
<dbReference type="GO" id="GO:0030245">
    <property type="term" value="P:cellulose catabolic process"/>
    <property type="evidence" value="ECO:0007669"/>
    <property type="project" value="UniProtKB-UniRule"/>
</dbReference>
<dbReference type="Gene3D" id="2.70.50.70">
    <property type="match status" value="1"/>
</dbReference>
<dbReference type="InterPro" id="IPR005103">
    <property type="entry name" value="AA9_LPMO"/>
</dbReference>
<evidence type="ECO:0000256" key="7">
    <source>
        <dbReference type="ARBA" id="ARBA00044502"/>
    </source>
</evidence>
<dbReference type="Proteomes" id="UP000218334">
    <property type="component" value="Unassembled WGS sequence"/>
</dbReference>
<protein>
    <recommendedName>
        <fullName evidence="8">AA9 family lytic polysaccharide monooxygenase</fullName>
        <ecNumber evidence="8">1.14.99.56</ecNumber>
    </recommendedName>
    <alternativeName>
        <fullName evidence="8">Endo-beta-1,4-glucanase</fullName>
    </alternativeName>
    <alternativeName>
        <fullName evidence="8">Glycosyl hydrolase 61 family protein</fullName>
    </alternativeName>
</protein>
<evidence type="ECO:0000256" key="3">
    <source>
        <dbReference type="ARBA" id="ARBA00023001"/>
    </source>
</evidence>
<comment type="domain">
    <text evidence="8">Has a modular structure: an endo-beta-1,4-glucanase catalytic module at the N-terminus, a linker rich in serines and threonines, and a C-terminal carbohydrate-binding module (CBM).</text>
</comment>
<keyword evidence="11" id="KW-1185">Reference proteome</keyword>
<dbReference type="Pfam" id="PF03443">
    <property type="entry name" value="AA9"/>
    <property type="match status" value="1"/>
</dbReference>
<accession>A0A2H3BT44</accession>
<dbReference type="EMBL" id="KZ293422">
    <property type="protein sequence ID" value="PBK72104.1"/>
    <property type="molecule type" value="Genomic_DNA"/>
</dbReference>
<proteinExistence type="inferred from homology"/>
<gene>
    <name evidence="10" type="ORF">ARMSODRAFT_953788</name>
</gene>
<feature type="domain" description="Auxiliary Activity family 9 catalytic" evidence="9">
    <location>
        <begin position="2"/>
        <end position="98"/>
    </location>
</feature>
<evidence type="ECO:0000259" key="9">
    <source>
        <dbReference type="Pfam" id="PF03443"/>
    </source>
</evidence>
<dbReference type="STRING" id="1076256.A0A2H3BT44"/>
<evidence type="ECO:0000256" key="6">
    <source>
        <dbReference type="ARBA" id="ARBA00023326"/>
    </source>
</evidence>
<reference evidence="11" key="1">
    <citation type="journal article" date="2017" name="Nat. Ecol. Evol.">
        <title>Genome expansion and lineage-specific genetic innovations in the forest pathogenic fungi Armillaria.</title>
        <authorList>
            <person name="Sipos G."/>
            <person name="Prasanna A.N."/>
            <person name="Walter M.C."/>
            <person name="O'Connor E."/>
            <person name="Balint B."/>
            <person name="Krizsan K."/>
            <person name="Kiss B."/>
            <person name="Hess J."/>
            <person name="Varga T."/>
            <person name="Slot J."/>
            <person name="Riley R."/>
            <person name="Boka B."/>
            <person name="Rigling D."/>
            <person name="Barry K."/>
            <person name="Lee J."/>
            <person name="Mihaltcheva S."/>
            <person name="LaButti K."/>
            <person name="Lipzen A."/>
            <person name="Waldron R."/>
            <person name="Moloney N.M."/>
            <person name="Sperisen C."/>
            <person name="Kredics L."/>
            <person name="Vagvoelgyi C."/>
            <person name="Patrignani A."/>
            <person name="Fitzpatrick D."/>
            <person name="Nagy I."/>
            <person name="Doyle S."/>
            <person name="Anderson J.B."/>
            <person name="Grigoriev I.V."/>
            <person name="Gueldener U."/>
            <person name="Muensterkoetter M."/>
            <person name="Nagy L.G."/>
        </authorList>
    </citation>
    <scope>NUCLEOTIDE SEQUENCE [LARGE SCALE GENOMIC DNA]</scope>
    <source>
        <strain evidence="11">28-4</strain>
    </source>
</reference>
<keyword evidence="5 8" id="KW-0119">Carbohydrate metabolism</keyword>
<evidence type="ECO:0000313" key="11">
    <source>
        <dbReference type="Proteomes" id="UP000218334"/>
    </source>
</evidence>
<evidence type="ECO:0000256" key="8">
    <source>
        <dbReference type="RuleBase" id="RU368122"/>
    </source>
</evidence>
<organism evidence="10 11">
    <name type="scientific">Armillaria solidipes</name>
    <dbReference type="NCBI Taxonomy" id="1076256"/>
    <lineage>
        <taxon>Eukaryota</taxon>
        <taxon>Fungi</taxon>
        <taxon>Dikarya</taxon>
        <taxon>Basidiomycota</taxon>
        <taxon>Agaricomycotina</taxon>
        <taxon>Agaricomycetes</taxon>
        <taxon>Agaricomycetidae</taxon>
        <taxon>Agaricales</taxon>
        <taxon>Marasmiineae</taxon>
        <taxon>Physalacriaceae</taxon>
        <taxon>Armillaria</taxon>
    </lineage>
</organism>
<keyword evidence="2 8" id="KW-0964">Secreted</keyword>
<comment type="catalytic activity">
    <reaction evidence="8">
        <text>[(1-&gt;4)-beta-D-glucosyl]n+m + reduced acceptor + O2 = 4-dehydro-beta-D-glucosyl-[(1-&gt;4)-beta-D-glucosyl]n-1 + [(1-&gt;4)-beta-D-glucosyl]m + acceptor + H2O.</text>
        <dbReference type="EC" id="1.14.99.56"/>
    </reaction>
</comment>
<evidence type="ECO:0000256" key="2">
    <source>
        <dbReference type="ARBA" id="ARBA00022525"/>
    </source>
</evidence>
<evidence type="ECO:0000256" key="1">
    <source>
        <dbReference type="ARBA" id="ARBA00004613"/>
    </source>
</evidence>
<keyword evidence="6 8" id="KW-0624">Polysaccharide degradation</keyword>
<evidence type="ECO:0000256" key="4">
    <source>
        <dbReference type="ARBA" id="ARBA00023157"/>
    </source>
</evidence>
<comment type="function">
    <text evidence="8">Lytic polysaccharide monooxygenase (LMPO) that depolymerizes crystalline and amorphous polysaccharides via the oxidation of scissile alpha- or beta-(1-4)-glycosidic bonds, yielding C1 and/or C4 oxidation products. Catalysis by LPMOs requires the reduction of the active-site copper from Cu(II) to Cu(I) by a reducing agent and H(2)O(2) or O(2) as a cosubstrate.</text>
</comment>
<name>A0A2H3BT44_9AGAR</name>
<dbReference type="GO" id="GO:0030248">
    <property type="term" value="F:cellulose binding"/>
    <property type="evidence" value="ECO:0007669"/>
    <property type="project" value="UniProtKB-UniRule"/>
</dbReference>
<dbReference type="EC" id="1.14.99.56" evidence="8"/>
<evidence type="ECO:0000313" key="10">
    <source>
        <dbReference type="EMBL" id="PBK72104.1"/>
    </source>
</evidence>
<dbReference type="PANTHER" id="PTHR33353:SF17">
    <property type="entry name" value="ENDO-BETA-1,4-GLUCANASE D"/>
    <property type="match status" value="1"/>
</dbReference>
<keyword evidence="4 8" id="KW-1015">Disulfide bond</keyword>
<dbReference type="InterPro" id="IPR049892">
    <property type="entry name" value="AA9"/>
</dbReference>